<dbReference type="AlphaFoldDB" id="A0A6L7GAU3"/>
<dbReference type="InterPro" id="IPR000836">
    <property type="entry name" value="PRTase_dom"/>
</dbReference>
<dbReference type="RefSeq" id="WP_160599346.1">
    <property type="nucleotide sequence ID" value="NZ_WTYU01000001.1"/>
</dbReference>
<protein>
    <submittedName>
        <fullName evidence="2">Phosphoribosyltransferase</fullName>
    </submittedName>
</protein>
<keyword evidence="3" id="KW-1185">Reference proteome</keyword>
<proteinExistence type="predicted"/>
<evidence type="ECO:0000313" key="2">
    <source>
        <dbReference type="EMBL" id="MXP13222.1"/>
    </source>
</evidence>
<organism evidence="2 3">
    <name type="scientific">Allopontixanthobacter confluentis</name>
    <dbReference type="NCBI Taxonomy" id="1849021"/>
    <lineage>
        <taxon>Bacteria</taxon>
        <taxon>Pseudomonadati</taxon>
        <taxon>Pseudomonadota</taxon>
        <taxon>Alphaproteobacteria</taxon>
        <taxon>Sphingomonadales</taxon>
        <taxon>Erythrobacteraceae</taxon>
        <taxon>Allopontixanthobacter</taxon>
    </lineage>
</organism>
<reference evidence="2 3" key="1">
    <citation type="submission" date="2019-12" db="EMBL/GenBank/DDBJ databases">
        <title>Genomic-based taxomic classification of the family Erythrobacteraceae.</title>
        <authorList>
            <person name="Xu L."/>
        </authorList>
    </citation>
    <scope>NUCLEOTIDE SEQUENCE [LARGE SCALE GENOMIC DNA]</scope>
    <source>
        <strain evidence="2 3">KCTC 52259</strain>
    </source>
</reference>
<dbReference type="CDD" id="cd06223">
    <property type="entry name" value="PRTases_typeI"/>
    <property type="match status" value="1"/>
</dbReference>
<gene>
    <name evidence="2" type="ORF">GRI44_00360</name>
</gene>
<dbReference type="Gene3D" id="3.30.1310.20">
    <property type="entry name" value="PRTase-like"/>
    <property type="match status" value="1"/>
</dbReference>
<dbReference type="Gene3D" id="3.40.50.2020">
    <property type="match status" value="1"/>
</dbReference>
<evidence type="ECO:0000259" key="1">
    <source>
        <dbReference type="Pfam" id="PF00156"/>
    </source>
</evidence>
<dbReference type="GO" id="GO:0016757">
    <property type="term" value="F:glycosyltransferase activity"/>
    <property type="evidence" value="ECO:0007669"/>
    <property type="project" value="UniProtKB-KW"/>
</dbReference>
<dbReference type="OrthoDB" id="9810066at2"/>
<feature type="domain" description="Phosphoribosyltransferase" evidence="1">
    <location>
        <begin position="13"/>
        <end position="173"/>
    </location>
</feature>
<sequence>MNAHYLFANRAAAGRALAQALEQVLAETDLADPVVLALPRGGVPVGFEVAQALGAPLDIIMVRKIGAPGHKEYGIGAIVDGAPPQIVLDHAIARTVGATDAYIEREVASELAEIERRRAAYRTGPPCQVKGRTAIVVDDGIATGNTVEAALRALAKSGPAKIILAVPVAPHGALARLRPLCDAVVCLATPEPFYAVGAHYADFGQTSDEEVVDLLARARPGCSQPSD</sequence>
<dbReference type="EMBL" id="WTYU01000001">
    <property type="protein sequence ID" value="MXP13222.1"/>
    <property type="molecule type" value="Genomic_DNA"/>
</dbReference>
<dbReference type="SUPFAM" id="SSF53271">
    <property type="entry name" value="PRTase-like"/>
    <property type="match status" value="1"/>
</dbReference>
<keyword evidence="2" id="KW-0328">Glycosyltransferase</keyword>
<name>A0A6L7GAU3_9SPHN</name>
<accession>A0A6L7GAU3</accession>
<dbReference type="Pfam" id="PF00156">
    <property type="entry name" value="Pribosyltran"/>
    <property type="match status" value="1"/>
</dbReference>
<comment type="caution">
    <text evidence="2">The sequence shown here is derived from an EMBL/GenBank/DDBJ whole genome shotgun (WGS) entry which is preliminary data.</text>
</comment>
<dbReference type="Proteomes" id="UP000473531">
    <property type="component" value="Unassembled WGS sequence"/>
</dbReference>
<keyword evidence="2" id="KW-0808">Transferase</keyword>
<dbReference type="InterPro" id="IPR029057">
    <property type="entry name" value="PRTase-like"/>
</dbReference>
<evidence type="ECO:0000313" key="3">
    <source>
        <dbReference type="Proteomes" id="UP000473531"/>
    </source>
</evidence>